<proteinExistence type="predicted"/>
<evidence type="ECO:0000259" key="2">
    <source>
        <dbReference type="PROSITE" id="PS50937"/>
    </source>
</evidence>
<dbReference type="Gene3D" id="1.10.1660.10">
    <property type="match status" value="1"/>
</dbReference>
<dbReference type="PANTHER" id="PTHR30204">
    <property type="entry name" value="REDOX-CYCLING DRUG-SENSING TRANSCRIPTIONAL ACTIVATOR SOXR"/>
    <property type="match status" value="1"/>
</dbReference>
<dbReference type="GO" id="GO:0003677">
    <property type="term" value="F:DNA binding"/>
    <property type="evidence" value="ECO:0007669"/>
    <property type="project" value="UniProtKB-KW"/>
</dbReference>
<dbReference type="Pfam" id="PF13411">
    <property type="entry name" value="MerR_1"/>
    <property type="match status" value="1"/>
</dbReference>
<dbReference type="GO" id="GO:0003700">
    <property type="term" value="F:DNA-binding transcription factor activity"/>
    <property type="evidence" value="ECO:0007669"/>
    <property type="project" value="InterPro"/>
</dbReference>
<dbReference type="RefSeq" id="WP_120684876.1">
    <property type="nucleotide sequence ID" value="NZ_RBAL01000030.1"/>
</dbReference>
<keyword evidence="4" id="KW-1185">Reference proteome</keyword>
<sequence>MSDDGPEPLSIGELSRRTGLPVRTIRYWSDLGLLPPAGRAPGGHRRFAVESVARLELVRTLRELGIGLADVRRLLARETSLEAVAAVHLAALDARIRSLRLSRAVLSAVVRRRFGTEEMTMVNRLARQSAQERRRIIEEFHREVFGGLDADPHLSERLRHVPADLPDDPAPAQVEAWVELAELVQDPDFRRRMRDMFEQHAGGRADGGQAAGPGAHRWFAAKLTRLAGEARERGVAPGSPEAGELLDRLLGDADRAAVLRRLRAGSFADADRYRRLVATIRGKEPEAPHAADFDWLIAALTARLP</sequence>
<dbReference type="EMBL" id="RBAL01000030">
    <property type="protein sequence ID" value="RKN36888.1"/>
    <property type="molecule type" value="Genomic_DNA"/>
</dbReference>
<accession>A0A3A9YJ86</accession>
<evidence type="ECO:0000256" key="1">
    <source>
        <dbReference type="ARBA" id="ARBA00023125"/>
    </source>
</evidence>
<dbReference type="SUPFAM" id="SSF46955">
    <property type="entry name" value="Putative DNA-binding domain"/>
    <property type="match status" value="1"/>
</dbReference>
<dbReference type="OrthoDB" id="9809391at2"/>
<evidence type="ECO:0000313" key="4">
    <source>
        <dbReference type="Proteomes" id="UP000272474"/>
    </source>
</evidence>
<dbReference type="PRINTS" id="PR00040">
    <property type="entry name" value="HTHMERR"/>
</dbReference>
<dbReference type="InterPro" id="IPR009061">
    <property type="entry name" value="DNA-bd_dom_put_sf"/>
</dbReference>
<dbReference type="InterPro" id="IPR047057">
    <property type="entry name" value="MerR_fam"/>
</dbReference>
<protein>
    <submittedName>
        <fullName evidence="3">MerR family transcriptional regulator</fullName>
    </submittedName>
</protein>
<keyword evidence="1" id="KW-0238">DNA-binding</keyword>
<evidence type="ECO:0000313" key="3">
    <source>
        <dbReference type="EMBL" id="RKN36888.1"/>
    </source>
</evidence>
<dbReference type="PANTHER" id="PTHR30204:SF93">
    <property type="entry name" value="HTH MERR-TYPE DOMAIN-CONTAINING PROTEIN"/>
    <property type="match status" value="1"/>
</dbReference>
<dbReference type="CDD" id="cd00592">
    <property type="entry name" value="HTH_MerR-like"/>
    <property type="match status" value="1"/>
</dbReference>
<feature type="domain" description="HTH merR-type" evidence="2">
    <location>
        <begin position="8"/>
        <end position="77"/>
    </location>
</feature>
<dbReference type="SMART" id="SM00422">
    <property type="entry name" value="HTH_MERR"/>
    <property type="match status" value="1"/>
</dbReference>
<reference evidence="3 4" key="1">
    <citation type="journal article" date="2014" name="Int. J. Syst. Evol. Microbiol.">
        <title>Streptomyces hoynatensis sp. nov., isolated from deep marine sediment.</title>
        <authorList>
            <person name="Veyisoglu A."/>
            <person name="Sahin N."/>
        </authorList>
    </citation>
    <scope>NUCLEOTIDE SEQUENCE [LARGE SCALE GENOMIC DNA]</scope>
    <source>
        <strain evidence="3 4">KCTC 29097</strain>
    </source>
</reference>
<dbReference type="InterPro" id="IPR000551">
    <property type="entry name" value="MerR-type_HTH_dom"/>
</dbReference>
<name>A0A3A9YJ86_9ACTN</name>
<dbReference type="AlphaFoldDB" id="A0A3A9YJ86"/>
<dbReference type="Proteomes" id="UP000272474">
    <property type="component" value="Unassembled WGS sequence"/>
</dbReference>
<dbReference type="PROSITE" id="PS50937">
    <property type="entry name" value="HTH_MERR_2"/>
    <property type="match status" value="1"/>
</dbReference>
<organism evidence="3 4">
    <name type="scientific">Streptomyces hoynatensis</name>
    <dbReference type="NCBI Taxonomy" id="1141874"/>
    <lineage>
        <taxon>Bacteria</taxon>
        <taxon>Bacillati</taxon>
        <taxon>Actinomycetota</taxon>
        <taxon>Actinomycetes</taxon>
        <taxon>Kitasatosporales</taxon>
        <taxon>Streptomycetaceae</taxon>
        <taxon>Streptomyces</taxon>
    </lineage>
</organism>
<comment type="caution">
    <text evidence="3">The sequence shown here is derived from an EMBL/GenBank/DDBJ whole genome shotgun (WGS) entry which is preliminary data.</text>
</comment>
<gene>
    <name evidence="3" type="ORF">D7294_29470</name>
</gene>